<name>A0AAV1DIX9_OLDCO</name>
<evidence type="ECO:0000313" key="6">
    <source>
        <dbReference type="Proteomes" id="UP001161247"/>
    </source>
</evidence>
<evidence type="ECO:0000256" key="1">
    <source>
        <dbReference type="ARBA" id="ARBA00004454"/>
    </source>
</evidence>
<feature type="transmembrane region" description="Helical" evidence="4">
    <location>
        <begin position="412"/>
        <end position="432"/>
    </location>
</feature>
<dbReference type="Gene3D" id="1.10.3370.10">
    <property type="entry name" value="SecY subunit domain"/>
    <property type="match status" value="1"/>
</dbReference>
<evidence type="ECO:0000313" key="5">
    <source>
        <dbReference type="EMBL" id="CAI9107857.1"/>
    </source>
</evidence>
<evidence type="ECO:0000256" key="4">
    <source>
        <dbReference type="SAM" id="Phobius"/>
    </source>
</evidence>
<dbReference type="InterPro" id="IPR053729">
    <property type="entry name" value="MAD2L1BP_domain_sf"/>
</dbReference>
<dbReference type="Pfam" id="PF00344">
    <property type="entry name" value="SecY"/>
    <property type="match status" value="1"/>
</dbReference>
<evidence type="ECO:0000256" key="3">
    <source>
        <dbReference type="SAM" id="Coils"/>
    </source>
</evidence>
<keyword evidence="4" id="KW-1133">Transmembrane helix</keyword>
<feature type="transmembrane region" description="Helical" evidence="4">
    <location>
        <begin position="344"/>
        <end position="362"/>
    </location>
</feature>
<dbReference type="GO" id="GO:0015031">
    <property type="term" value="P:protein transport"/>
    <property type="evidence" value="ECO:0007669"/>
    <property type="project" value="InterPro"/>
</dbReference>
<keyword evidence="4" id="KW-0812">Transmembrane</keyword>
<dbReference type="InterPro" id="IPR023201">
    <property type="entry name" value="SecY_dom_sf"/>
</dbReference>
<comment type="similarity">
    <text evidence="2">Belongs to the SecY/SEC61-alpha family.</text>
</comment>
<keyword evidence="6" id="KW-1185">Reference proteome</keyword>
<dbReference type="Gene3D" id="3.30.900.20">
    <property type="match status" value="1"/>
</dbReference>
<proteinExistence type="inferred from homology"/>
<feature type="transmembrane region" description="Helical" evidence="4">
    <location>
        <begin position="528"/>
        <end position="546"/>
    </location>
</feature>
<reference evidence="5" key="1">
    <citation type="submission" date="2023-03" db="EMBL/GenBank/DDBJ databases">
        <authorList>
            <person name="Julca I."/>
        </authorList>
    </citation>
    <scope>NUCLEOTIDE SEQUENCE</scope>
</reference>
<dbReference type="GO" id="GO:0009535">
    <property type="term" value="C:chloroplast thylakoid membrane"/>
    <property type="evidence" value="ECO:0007669"/>
    <property type="project" value="UniProtKB-SubCell"/>
</dbReference>
<dbReference type="PANTHER" id="PTHR10906">
    <property type="entry name" value="SECY/SEC61-ALPHA FAMILY MEMBER"/>
    <property type="match status" value="1"/>
</dbReference>
<dbReference type="AlphaFoldDB" id="A0AAV1DIX9"/>
<feature type="transmembrane region" description="Helical" evidence="4">
    <location>
        <begin position="246"/>
        <end position="268"/>
    </location>
</feature>
<organism evidence="5 6">
    <name type="scientific">Oldenlandia corymbosa var. corymbosa</name>
    <dbReference type="NCBI Taxonomy" id="529605"/>
    <lineage>
        <taxon>Eukaryota</taxon>
        <taxon>Viridiplantae</taxon>
        <taxon>Streptophyta</taxon>
        <taxon>Embryophyta</taxon>
        <taxon>Tracheophyta</taxon>
        <taxon>Spermatophyta</taxon>
        <taxon>Magnoliopsida</taxon>
        <taxon>eudicotyledons</taxon>
        <taxon>Gunneridae</taxon>
        <taxon>Pentapetalae</taxon>
        <taxon>asterids</taxon>
        <taxon>lamiids</taxon>
        <taxon>Gentianales</taxon>
        <taxon>Rubiaceae</taxon>
        <taxon>Rubioideae</taxon>
        <taxon>Spermacoceae</taxon>
        <taxon>Hedyotis-Oldenlandia complex</taxon>
        <taxon>Oldenlandia</taxon>
    </lineage>
</organism>
<protein>
    <submittedName>
        <fullName evidence="5">OLC1v1007328C1</fullName>
    </submittedName>
</protein>
<feature type="transmembrane region" description="Helical" evidence="4">
    <location>
        <begin position="444"/>
        <end position="463"/>
    </location>
</feature>
<dbReference type="EMBL" id="OX459122">
    <property type="protein sequence ID" value="CAI9107857.1"/>
    <property type="molecule type" value="Genomic_DNA"/>
</dbReference>
<sequence>MEATLLGSHPRLLCTKHIQFSGKGIVHGRSFSCRSTSNQFLARANCSNTWKKPFLLLDNENMRLSYDTTSKLKNRWRCFEVKAASAESLSYGQFVPEPIDETVLDSSETTVRDYKMPRPKAFRNRFLNFVRFGSVLNKAAESFFKSEIRRRLFITALLLLVSRVGYFIPLPGFDRRLIPEDYLSFISGSVDELGDWSPELKLSLFQLGVSPQIAASILMQVLCHLVPSLVKLRKEGLDGHEKIKSYIWWISLGFAIVEGLILSCYSLPYSIYAASYRLKHILMTTCLLVCGAMSMTWICDKISEDGFGQGSSLIICVGILTGYMETLYKMLMQLSGSSVSWWPYVLAVCGVFLVVTMWAVVVTEGCRKIKLQYYGFKLASATRGDSPITEVEPYIPFNINPSGMQPILTTSYLLALPSILASILGSRFWGTVKDILNPQTSQPWVYYTIYAFFVFLFNIFDIANMPKEIDDYLNKMGARIPGIKPGKATVEYLTKVQASTRFWGGLLLSILATTSSMLDHYLRRINEGFAIGFTSVLIIVGSIIELRRSYQAYNVMPTLSKALKRYGGVVLDFVKYSASFEKFLEVQGKRRQSETLVQFKRRNSRREPLEYTTATEVPGSSEMERNSVIETSSDSVNSSVIFHVVSDVAGFVLYMHHQIPSVLQDISLEFDQMRDEYKDLEETLAASQGAVEMKASMRRKHVSRKRELKHGIRKLEKLMSMVAKFKEALQLLITEAPHIQRLALVLGASPLRPLHLYELCLSDGGITATDFSRTKLADGLSRKVIRTLISKGAGSAKDSGPSKLFLMVEAPSSLNLPMHFLPKRDFKYNYKIVPFTLQFKCRSSAQVSNAPCDGSQTGSSMLMNPAADTNICLEAFQDIVIRRLPFSFNEGANKVLKEESMLLLRGFDSVAEAFVSIQLDCRIWEINIQSLALICTGRVSPVTNVGVIRQAV</sequence>
<comment type="subcellular location">
    <subcellularLocation>
        <location evidence="1">Plastid</location>
        <location evidence="1">Chloroplast thylakoid membrane</location>
        <topology evidence="1">Multi-pass membrane protein</topology>
    </subcellularLocation>
</comment>
<keyword evidence="3" id="KW-0175">Coiled coil</keyword>
<dbReference type="SUPFAM" id="SSF103491">
    <property type="entry name" value="Preprotein translocase SecY subunit"/>
    <property type="match status" value="1"/>
</dbReference>
<dbReference type="InterPro" id="IPR002208">
    <property type="entry name" value="SecY/SEC61-alpha"/>
</dbReference>
<dbReference type="PRINTS" id="PR00303">
    <property type="entry name" value="SECYTRNLCASE"/>
</dbReference>
<gene>
    <name evidence="5" type="ORF">OLC1_LOCUS16058</name>
</gene>
<dbReference type="Proteomes" id="UP001161247">
    <property type="component" value="Chromosome 5"/>
</dbReference>
<evidence type="ECO:0000256" key="2">
    <source>
        <dbReference type="RuleBase" id="RU004349"/>
    </source>
</evidence>
<keyword evidence="4" id="KW-0472">Membrane</keyword>
<feature type="coiled-coil region" evidence="3">
    <location>
        <begin position="663"/>
        <end position="690"/>
    </location>
</feature>
<feature type="transmembrane region" description="Helical" evidence="4">
    <location>
        <begin position="280"/>
        <end position="299"/>
    </location>
</feature>
<accession>A0AAV1DIX9</accession>